<dbReference type="GO" id="GO:0003676">
    <property type="term" value="F:nucleic acid binding"/>
    <property type="evidence" value="ECO:0007669"/>
    <property type="project" value="InterPro"/>
</dbReference>
<dbReference type="KEGG" id="wfu:AXE80_02915"/>
<proteinExistence type="predicted"/>
<gene>
    <name evidence="2" type="ORF">AXE80_02915</name>
</gene>
<dbReference type="Gene3D" id="3.30.420.10">
    <property type="entry name" value="Ribonuclease H-like superfamily/Ribonuclease H"/>
    <property type="match status" value="1"/>
</dbReference>
<dbReference type="Proteomes" id="UP000092967">
    <property type="component" value="Chromosome"/>
</dbReference>
<dbReference type="InterPro" id="IPR036397">
    <property type="entry name" value="RNaseH_sf"/>
</dbReference>
<dbReference type="GO" id="GO:0015074">
    <property type="term" value="P:DNA integration"/>
    <property type="evidence" value="ECO:0007669"/>
    <property type="project" value="InterPro"/>
</dbReference>
<dbReference type="EMBL" id="CP014224">
    <property type="protein sequence ID" value="ANW95300.1"/>
    <property type="molecule type" value="Genomic_DNA"/>
</dbReference>
<dbReference type="AlphaFoldDB" id="A0A1B1Y3G6"/>
<accession>A0A1B1Y3G6</accession>
<dbReference type="InterPro" id="IPR050900">
    <property type="entry name" value="Transposase_IS3/IS150/IS904"/>
</dbReference>
<dbReference type="SUPFAM" id="SSF53098">
    <property type="entry name" value="Ribonuclease H-like"/>
    <property type="match status" value="1"/>
</dbReference>
<keyword evidence="3" id="KW-1185">Reference proteome</keyword>
<evidence type="ECO:0000259" key="1">
    <source>
        <dbReference type="Pfam" id="PF13683"/>
    </source>
</evidence>
<reference evidence="2 3" key="1">
    <citation type="submission" date="2016-02" db="EMBL/GenBank/DDBJ databases">
        <authorList>
            <person name="Wen L."/>
            <person name="He K."/>
            <person name="Yang H."/>
        </authorList>
    </citation>
    <scope>NUCLEOTIDE SEQUENCE [LARGE SCALE GENOMIC DNA]</scope>
    <source>
        <strain evidence="2 3">CZ1127</strain>
    </source>
</reference>
<dbReference type="InterPro" id="IPR012337">
    <property type="entry name" value="RNaseH-like_sf"/>
</dbReference>
<protein>
    <recommendedName>
        <fullName evidence="1">Integrase catalytic domain-containing protein</fullName>
    </recommendedName>
</protein>
<evidence type="ECO:0000313" key="3">
    <source>
        <dbReference type="Proteomes" id="UP000092967"/>
    </source>
</evidence>
<feature type="domain" description="Integrase catalytic" evidence="1">
    <location>
        <begin position="16"/>
        <end position="69"/>
    </location>
</feature>
<dbReference type="PANTHER" id="PTHR46889:SF5">
    <property type="entry name" value="INTEGRASE PROTEIN"/>
    <property type="match status" value="1"/>
</dbReference>
<organism evidence="2 3">
    <name type="scientific">Wenyingzhuangia fucanilytica</name>
    <dbReference type="NCBI Taxonomy" id="1790137"/>
    <lineage>
        <taxon>Bacteria</taxon>
        <taxon>Pseudomonadati</taxon>
        <taxon>Bacteroidota</taxon>
        <taxon>Flavobacteriia</taxon>
        <taxon>Flavobacteriales</taxon>
        <taxon>Flavobacteriaceae</taxon>
        <taxon>Wenyingzhuangia</taxon>
    </lineage>
</organism>
<dbReference type="STRING" id="1790137.AXE80_02915"/>
<dbReference type="PANTHER" id="PTHR46889">
    <property type="entry name" value="TRANSPOSASE INSF FOR INSERTION SEQUENCE IS3B-RELATED"/>
    <property type="match status" value="1"/>
</dbReference>
<dbReference type="InterPro" id="IPR001584">
    <property type="entry name" value="Integrase_cat-core"/>
</dbReference>
<name>A0A1B1Y3G6_9FLAO</name>
<evidence type="ECO:0000313" key="2">
    <source>
        <dbReference type="EMBL" id="ANW95300.1"/>
    </source>
</evidence>
<dbReference type="Pfam" id="PF13683">
    <property type="entry name" value="rve_3"/>
    <property type="match status" value="1"/>
</dbReference>
<sequence length="84" mass="9835">MESLAEVYQEKLRNNNIQSSMTEGYDCYQNALAERINGIVKQELQKLIEQTVEIYNTKRPHLSLNYKTPNFIHNKNAELLKALH</sequence>